<dbReference type="Gene3D" id="2.30.30.320">
    <property type="entry name" value="DUF1653-like domain"/>
    <property type="match status" value="1"/>
</dbReference>
<reference evidence="2 3" key="1">
    <citation type="submission" date="2013-07" db="EMBL/GenBank/DDBJ databases">
        <title>Comparative Genomic and Metabolomic Analysis of Twelve Strains of Pseudoalteromonas luteoviolacea.</title>
        <authorList>
            <person name="Vynne N.G."/>
            <person name="Mansson M."/>
            <person name="Gram L."/>
        </authorList>
    </citation>
    <scope>NUCLEOTIDE SEQUENCE [LARGE SCALE GENOMIC DNA]</scope>
    <source>
        <strain evidence="2 3">CPMOR-1</strain>
    </source>
</reference>
<dbReference type="EMBL" id="AUYC01000039">
    <property type="protein sequence ID" value="KZN60893.1"/>
    <property type="molecule type" value="Genomic_DNA"/>
</dbReference>
<evidence type="ECO:0000259" key="1">
    <source>
        <dbReference type="Pfam" id="PF07866"/>
    </source>
</evidence>
<evidence type="ECO:0000313" key="3">
    <source>
        <dbReference type="Proteomes" id="UP000076486"/>
    </source>
</evidence>
<dbReference type="RefSeq" id="WP_063369016.1">
    <property type="nucleotide sequence ID" value="NZ_AUYC01000039.1"/>
</dbReference>
<dbReference type="InterPro" id="IPR037135">
    <property type="entry name" value="DUF1653-like_dom_sf"/>
</dbReference>
<gene>
    <name evidence="2" type="ORF">N473_22935</name>
</gene>
<dbReference type="PATRIC" id="fig|1365248.3.peg.3674"/>
<dbReference type="Proteomes" id="UP000076486">
    <property type="component" value="Unassembled WGS sequence"/>
</dbReference>
<evidence type="ECO:0000313" key="2">
    <source>
        <dbReference type="EMBL" id="KZN60893.1"/>
    </source>
</evidence>
<comment type="caution">
    <text evidence="2">The sequence shown here is derived from an EMBL/GenBank/DDBJ whole genome shotgun (WGS) entry which is preliminary data.</text>
</comment>
<protein>
    <recommendedName>
        <fullName evidence="1">DUF1653 domain-containing protein</fullName>
    </recommendedName>
</protein>
<accession>A0A167JC87</accession>
<dbReference type="AlphaFoldDB" id="A0A167JC87"/>
<proteinExistence type="predicted"/>
<feature type="domain" description="DUF1653" evidence="1">
    <location>
        <begin position="8"/>
        <end position="69"/>
    </location>
</feature>
<name>A0A167JC87_9GAMM</name>
<dbReference type="InterPro" id="IPR023387">
    <property type="entry name" value="DUF1653-like_dom"/>
</dbReference>
<dbReference type="Pfam" id="PF07866">
    <property type="entry name" value="DUF1653"/>
    <property type="match status" value="1"/>
</dbReference>
<sequence>MPEEVKVGIYRHYKGKDYKVLCIATHSETEEQLVVYQTLYGAFDHWVRPLTMFNEHVQIDGKTVPRFKYIGKE</sequence>
<organism evidence="2 3">
    <name type="scientific">Pseudoalteromonas luteoviolacea CPMOR-1</name>
    <dbReference type="NCBI Taxonomy" id="1365248"/>
    <lineage>
        <taxon>Bacteria</taxon>
        <taxon>Pseudomonadati</taxon>
        <taxon>Pseudomonadota</taxon>
        <taxon>Gammaproteobacteria</taxon>
        <taxon>Alteromonadales</taxon>
        <taxon>Pseudoalteromonadaceae</taxon>
        <taxon>Pseudoalteromonas</taxon>
    </lineage>
</organism>